<evidence type="ECO:0000313" key="2">
    <source>
        <dbReference type="EMBL" id="UXI68846.1"/>
    </source>
</evidence>
<keyword evidence="3" id="KW-1185">Reference proteome</keyword>
<dbReference type="InterPro" id="IPR001509">
    <property type="entry name" value="Epimerase_deHydtase"/>
</dbReference>
<gene>
    <name evidence="2" type="ORF">N4264_04095</name>
</gene>
<dbReference type="PANTHER" id="PTHR12126:SF11">
    <property type="entry name" value="NADH DEHYDROGENASE [UBIQUINONE] 1 ALPHA SUBCOMPLEX SUBUNIT 9, MITOCHONDRIAL"/>
    <property type="match status" value="1"/>
</dbReference>
<name>A0ABY6BJS0_9GAMM</name>
<dbReference type="EMBL" id="CP104694">
    <property type="protein sequence ID" value="UXI68846.1"/>
    <property type="molecule type" value="Genomic_DNA"/>
</dbReference>
<dbReference type="Proteomes" id="UP001064632">
    <property type="component" value="Chromosome"/>
</dbReference>
<dbReference type="Pfam" id="PF01370">
    <property type="entry name" value="Epimerase"/>
    <property type="match status" value="1"/>
</dbReference>
<protein>
    <recommendedName>
        <fullName evidence="1">NAD-dependent epimerase/dehydratase domain-containing protein</fullName>
    </recommendedName>
</protein>
<dbReference type="RefSeq" id="WP_261695805.1">
    <property type="nucleotide sequence ID" value="NZ_CP104694.1"/>
</dbReference>
<feature type="domain" description="NAD-dependent epimerase/dehydratase" evidence="1">
    <location>
        <begin position="129"/>
        <end position="198"/>
    </location>
</feature>
<accession>A0ABY6BJS0</accession>
<evidence type="ECO:0000259" key="1">
    <source>
        <dbReference type="Pfam" id="PF01370"/>
    </source>
</evidence>
<dbReference type="Gene3D" id="3.40.50.720">
    <property type="entry name" value="NAD(P)-binding Rossmann-like Domain"/>
    <property type="match status" value="1"/>
</dbReference>
<sequence length="304" mass="32033">MQPSTSPIALCFGASGAIGRFLLPRLRAGGWRVMAVSRQPGRVSDARLLWLCTDLAGATIATKGIGAVISVGPLDAFVEWLERSPLAPGVRVVAMSSMSAVSKSASADGAERALSARLLEYENRLMRRCDAAGLAWTILRPTLIYGAGIDRSLTPLVRFARRTRLFPWLWGATGLRQPVHADDLAAACAAALAAPQAAGQRLETGGGEVLPFATLLDRVRRSCGVATIPVPVPLAALQTAAVLSGRGRGIVQRLRQDLTADNQAAGQLLGFVPRPFLPDPGCWSPLPELAGPHPVEVDSATKTP</sequence>
<evidence type="ECO:0000313" key="3">
    <source>
        <dbReference type="Proteomes" id="UP001064632"/>
    </source>
</evidence>
<reference evidence="2" key="1">
    <citation type="submission" date="2022-09" db="EMBL/GenBank/DDBJ databases">
        <title>Tahibacter sp. nov., isolated from a fresh water.</title>
        <authorList>
            <person name="Baek J.H."/>
            <person name="Lee J.K."/>
            <person name="Kim J.M."/>
            <person name="Jeon C.O."/>
        </authorList>
    </citation>
    <scope>NUCLEOTIDE SEQUENCE</scope>
    <source>
        <strain evidence="2">W38</strain>
    </source>
</reference>
<organism evidence="2 3">
    <name type="scientific">Tahibacter amnicola</name>
    <dbReference type="NCBI Taxonomy" id="2976241"/>
    <lineage>
        <taxon>Bacteria</taxon>
        <taxon>Pseudomonadati</taxon>
        <taxon>Pseudomonadota</taxon>
        <taxon>Gammaproteobacteria</taxon>
        <taxon>Lysobacterales</taxon>
        <taxon>Rhodanobacteraceae</taxon>
        <taxon>Tahibacter</taxon>
    </lineage>
</organism>
<dbReference type="PANTHER" id="PTHR12126">
    <property type="entry name" value="NADH-UBIQUINONE OXIDOREDUCTASE 39 KDA SUBUNIT-RELATED"/>
    <property type="match status" value="1"/>
</dbReference>
<proteinExistence type="predicted"/>
<dbReference type="SUPFAM" id="SSF51735">
    <property type="entry name" value="NAD(P)-binding Rossmann-fold domains"/>
    <property type="match status" value="1"/>
</dbReference>
<dbReference type="InterPro" id="IPR051207">
    <property type="entry name" value="ComplexI_NDUFA9_subunit"/>
</dbReference>
<dbReference type="InterPro" id="IPR036291">
    <property type="entry name" value="NAD(P)-bd_dom_sf"/>
</dbReference>